<gene>
    <name evidence="2" type="ORF">FHR33_004123</name>
</gene>
<dbReference type="EMBL" id="JACIBV010000001">
    <property type="protein sequence ID" value="MBB3728263.1"/>
    <property type="molecule type" value="Genomic_DNA"/>
</dbReference>
<dbReference type="InterPro" id="IPR025646">
    <property type="entry name" value="DUF4350"/>
</dbReference>
<accession>A0A7W5V9M3</accession>
<keyword evidence="3" id="KW-1185">Reference proteome</keyword>
<dbReference type="GeneID" id="95390507"/>
<protein>
    <recommendedName>
        <fullName evidence="1">DUF4350 domain-containing protein</fullName>
    </recommendedName>
</protein>
<reference evidence="2 3" key="1">
    <citation type="submission" date="2020-08" db="EMBL/GenBank/DDBJ databases">
        <title>Sequencing the genomes of 1000 actinobacteria strains.</title>
        <authorList>
            <person name="Klenk H.-P."/>
        </authorList>
    </citation>
    <scope>NUCLEOTIDE SEQUENCE [LARGE SCALE GENOMIC DNA]</scope>
    <source>
        <strain evidence="2 3">DSM 44320</strain>
    </source>
</reference>
<comment type="caution">
    <text evidence="2">The sequence shown here is derived from an EMBL/GenBank/DDBJ whole genome shotgun (WGS) entry which is preliminary data.</text>
</comment>
<evidence type="ECO:0000313" key="2">
    <source>
        <dbReference type="EMBL" id="MBB3728263.1"/>
    </source>
</evidence>
<evidence type="ECO:0000313" key="3">
    <source>
        <dbReference type="Proteomes" id="UP000579945"/>
    </source>
</evidence>
<organism evidence="2 3">
    <name type="scientific">Nonomuraea dietziae</name>
    <dbReference type="NCBI Taxonomy" id="65515"/>
    <lineage>
        <taxon>Bacteria</taxon>
        <taxon>Bacillati</taxon>
        <taxon>Actinomycetota</taxon>
        <taxon>Actinomycetes</taxon>
        <taxon>Streptosporangiales</taxon>
        <taxon>Streptosporangiaceae</taxon>
        <taxon>Nonomuraea</taxon>
    </lineage>
</organism>
<feature type="domain" description="DUF4350" evidence="1">
    <location>
        <begin position="48"/>
        <end position="207"/>
    </location>
</feature>
<proteinExistence type="predicted"/>
<name>A0A7W5V9M3_9ACTN</name>
<sequence>MSVSTAPTAKGLWRRGRAAVAVALLVVATAVFGALLAGGGEQGRYLDPDDASLRGSKALAQLLRDRGVRVDRVDSVETAESLAREGERLLLVGAPWNGDYSEAERLANISGDFVIVGDQPYLDVLAPSVDHDGQARLRSREPGCRLPAARAAGNAYLGGRTFEADGESCYAGSLVTAGTVTVLGSGEFMTNLRLAEDGNAALALNLLGSRKAVTWLVPPPVGAGELPGPGGRSIQELMPDNVPWAVLMAVVAVAVVALWQGRRLGPVVAERLPVVVRAAETVEGRGRLYRARRARTQAAEALRGGALDRLTPRLGLGAQPRADEVVAALAARTGLEAGHLGTALYGAPPADDAGLVALAGYLDEIERQVREH</sequence>
<dbReference type="RefSeq" id="WP_183649962.1">
    <property type="nucleotide sequence ID" value="NZ_BAAAXX010000032.1"/>
</dbReference>
<dbReference type="Pfam" id="PF14258">
    <property type="entry name" value="DUF4350"/>
    <property type="match status" value="1"/>
</dbReference>
<dbReference type="AlphaFoldDB" id="A0A7W5V9M3"/>
<evidence type="ECO:0000259" key="1">
    <source>
        <dbReference type="Pfam" id="PF14258"/>
    </source>
</evidence>
<dbReference type="Proteomes" id="UP000579945">
    <property type="component" value="Unassembled WGS sequence"/>
</dbReference>